<feature type="region of interest" description="Disordered" evidence="1">
    <location>
        <begin position="1"/>
        <end position="25"/>
    </location>
</feature>
<gene>
    <name evidence="2" type="ORF">V6575_21855</name>
</gene>
<keyword evidence="3" id="KW-1185">Reference proteome</keyword>
<dbReference type="RefSeq" id="WP_340277469.1">
    <property type="nucleotide sequence ID" value="NZ_JBAKIA010000025.1"/>
</dbReference>
<reference evidence="2 3" key="1">
    <citation type="submission" date="2024-02" db="EMBL/GenBank/DDBJ databases">
        <title>Roseibium algae sp. nov., isolated from marine alga (Grateloupia sp.), showing potential in myo-inositol conversion.</title>
        <authorList>
            <person name="Wang Y."/>
        </authorList>
    </citation>
    <scope>NUCLEOTIDE SEQUENCE [LARGE SCALE GENOMIC DNA]</scope>
    <source>
        <strain evidence="2 3">H3510</strain>
    </source>
</reference>
<dbReference type="InterPro" id="IPR036465">
    <property type="entry name" value="vWFA_dom_sf"/>
</dbReference>
<accession>A0ABU8TRE2</accession>
<dbReference type="SUPFAM" id="SSF53300">
    <property type="entry name" value="vWA-like"/>
    <property type="match status" value="1"/>
</dbReference>
<evidence type="ECO:0000256" key="1">
    <source>
        <dbReference type="SAM" id="MobiDB-lite"/>
    </source>
</evidence>
<evidence type="ECO:0000313" key="2">
    <source>
        <dbReference type="EMBL" id="MEJ8476735.1"/>
    </source>
</evidence>
<name>A0ABU8TRE2_9HYPH</name>
<feature type="compositionally biased region" description="Polar residues" evidence="1">
    <location>
        <begin position="15"/>
        <end position="25"/>
    </location>
</feature>
<dbReference type="EMBL" id="JBAKIA010000025">
    <property type="protein sequence ID" value="MEJ8476735.1"/>
    <property type="molecule type" value="Genomic_DNA"/>
</dbReference>
<dbReference type="Proteomes" id="UP001385499">
    <property type="component" value="Unassembled WGS sequence"/>
</dbReference>
<comment type="caution">
    <text evidence="2">The sequence shown here is derived from an EMBL/GenBank/DDBJ whole genome shotgun (WGS) entry which is preliminary data.</text>
</comment>
<evidence type="ECO:0000313" key="3">
    <source>
        <dbReference type="Proteomes" id="UP001385499"/>
    </source>
</evidence>
<proteinExistence type="predicted"/>
<feature type="compositionally biased region" description="Basic and acidic residues" evidence="1">
    <location>
        <begin position="1"/>
        <end position="14"/>
    </location>
</feature>
<protein>
    <submittedName>
        <fullName evidence="2">VWA domain-containing protein</fullName>
    </submittedName>
</protein>
<sequence>MAGRRPPTDSKRQQAELQSGLENTGVSPVSNAAEVAAFLSQAKALDMVRGSAGTQNRGRLIFALDATMSRQRTWDRACQLQAEMFLEADRISGLDIKLVYFRGFSECRASRWFDKGSDLAGAMSGISCQGGRTQIRKVLTSALGEARNSKVSAVVYVGDCMEEDIDELCARAGELGLLGVPMFLFQEGRDPYAEQAFREMARLTKGAYCSFDSGAARQLADLLKAVAVFASGGRSALMALEPDGGAGVRLLIEQMK</sequence>
<organism evidence="2 3">
    <name type="scientific">Roseibium algae</name>
    <dbReference type="NCBI Taxonomy" id="3123038"/>
    <lineage>
        <taxon>Bacteria</taxon>
        <taxon>Pseudomonadati</taxon>
        <taxon>Pseudomonadota</taxon>
        <taxon>Alphaproteobacteria</taxon>
        <taxon>Hyphomicrobiales</taxon>
        <taxon>Stappiaceae</taxon>
        <taxon>Roseibium</taxon>
    </lineage>
</organism>